<evidence type="ECO:0000313" key="3">
    <source>
        <dbReference type="Proteomes" id="UP000776629"/>
    </source>
</evidence>
<reference evidence="2 3" key="1">
    <citation type="journal article" date="2021" name="Sci. Rep.">
        <title>The distribution of antibiotic resistance genes in chicken gut microbiota commensals.</title>
        <authorList>
            <person name="Juricova H."/>
            <person name="Matiasovicova J."/>
            <person name="Kubasova T."/>
            <person name="Cejkova D."/>
            <person name="Rychlik I."/>
        </authorList>
    </citation>
    <scope>NUCLEOTIDE SEQUENCE [LARGE SCALE GENOMIC DNA]</scope>
    <source>
        <strain evidence="2 3">An810</strain>
    </source>
</reference>
<gene>
    <name evidence="2" type="ORF">H5993_01910</name>
</gene>
<evidence type="ECO:0008006" key="4">
    <source>
        <dbReference type="Google" id="ProtNLM"/>
    </source>
</evidence>
<evidence type="ECO:0000313" key="2">
    <source>
        <dbReference type="EMBL" id="MBM6753523.1"/>
    </source>
</evidence>
<organism evidence="2 3">
    <name type="scientific">Limosilactobacillus alvi</name>
    <dbReference type="NCBI Taxonomy" id="990412"/>
    <lineage>
        <taxon>Bacteria</taxon>
        <taxon>Bacillati</taxon>
        <taxon>Bacillota</taxon>
        <taxon>Bacilli</taxon>
        <taxon>Lactobacillales</taxon>
        <taxon>Lactobacillaceae</taxon>
        <taxon>Limosilactobacillus</taxon>
    </lineage>
</organism>
<evidence type="ECO:0000256" key="1">
    <source>
        <dbReference type="SAM" id="Coils"/>
    </source>
</evidence>
<proteinExistence type="predicted"/>
<feature type="coiled-coil region" evidence="1">
    <location>
        <begin position="2"/>
        <end position="41"/>
    </location>
</feature>
<dbReference type="Proteomes" id="UP000776629">
    <property type="component" value="Unassembled WGS sequence"/>
</dbReference>
<dbReference type="EMBL" id="JACJJQ010000006">
    <property type="protein sequence ID" value="MBM6753523.1"/>
    <property type="molecule type" value="Genomic_DNA"/>
</dbReference>
<protein>
    <recommendedName>
        <fullName evidence="4">TPR repeat-containing protein</fullName>
    </recommendedName>
</protein>
<dbReference type="RefSeq" id="WP_204776014.1">
    <property type="nucleotide sequence ID" value="NZ_JACJJQ010000006.1"/>
</dbReference>
<keyword evidence="1" id="KW-0175">Coiled coil</keyword>
<comment type="caution">
    <text evidence="2">The sequence shown here is derived from an EMBL/GenBank/DDBJ whole genome shotgun (WGS) entry which is preliminary data.</text>
</comment>
<name>A0ABS2EM65_9LACO</name>
<accession>A0ABS2EM65</accession>
<keyword evidence="3" id="KW-1185">Reference proteome</keyword>
<sequence>MTDKQNEQLNQAQQALKAGETEKALKKLATLNDEVDAYEVNLAYVKALTQAENYTQALVIANERRFEYQNSATGVELLINLELKNGNFINARLLVESLPEIPKNRFQKNIHLSEHQALVSMPQTLRTRQQHFFHLGDGGFIKQQRNFNDAVQLPLDLYLQGSQFVLRDPFVKPIIKSSLVQVLVKLKINKEFKLLWLDNHEYPIIPAKFATIETHPTVEHVYHVLQHKYENNDPITYHMRLQQFNLQVALLYPFINKAIIDPQKWVAIMGTPRQGGEAPIVQEMRNWQERLNQILVQMGI</sequence>